<evidence type="ECO:0000256" key="8">
    <source>
        <dbReference type="SAM" id="Phobius"/>
    </source>
</evidence>
<evidence type="ECO:0000256" key="2">
    <source>
        <dbReference type="ARBA" id="ARBA00022475"/>
    </source>
</evidence>
<keyword evidence="4 8" id="KW-0812">Transmembrane</keyword>
<keyword evidence="2" id="KW-1003">Cell membrane</keyword>
<evidence type="ECO:0000313" key="10">
    <source>
        <dbReference type="EMBL" id="MDX8529948.1"/>
    </source>
</evidence>
<evidence type="ECO:0000313" key="11">
    <source>
        <dbReference type="Proteomes" id="UP001285154"/>
    </source>
</evidence>
<keyword evidence="6 8" id="KW-0472">Membrane</keyword>
<sequence>MSEPVSPTENEPLPEEEASEPPRREPVFNLPPVVLAVIGICVAVHLVRVYLLTDDQDFALLVRAAFVPIRYSGRYDLDFYAFSSPFTYAFLHGGVAHLLINMIWLAAFGSPLANRFGTLRFALFFAVTSLASVALFWALHPLGEVPLVGASGAISGMMGAAARYGFRVDRSSGRAAFAGEPLPIAAVLRSRGVMTFLGVWMVINLATGLLGFAPGIEGQIAWEAHIGGFVAGFFGLRFFDHPLAAT</sequence>
<evidence type="ECO:0000256" key="1">
    <source>
        <dbReference type="ARBA" id="ARBA00004141"/>
    </source>
</evidence>
<dbReference type="PANTHER" id="PTHR43066">
    <property type="entry name" value="RHOMBOID-RELATED PROTEIN"/>
    <property type="match status" value="1"/>
</dbReference>
<keyword evidence="3" id="KW-0997">Cell inner membrane</keyword>
<evidence type="ECO:0000256" key="6">
    <source>
        <dbReference type="ARBA" id="ARBA00023136"/>
    </source>
</evidence>
<feature type="transmembrane region" description="Helical" evidence="8">
    <location>
        <begin position="193"/>
        <end position="214"/>
    </location>
</feature>
<evidence type="ECO:0000256" key="3">
    <source>
        <dbReference type="ARBA" id="ARBA00022519"/>
    </source>
</evidence>
<dbReference type="PANTHER" id="PTHR43066:SF26">
    <property type="entry name" value="RHOMBOID PROTEASE GLPG"/>
    <property type="match status" value="1"/>
</dbReference>
<keyword evidence="11" id="KW-1185">Reference proteome</keyword>
<dbReference type="InterPro" id="IPR035952">
    <property type="entry name" value="Rhomboid-like_sf"/>
</dbReference>
<keyword evidence="10" id="KW-0378">Hydrolase</keyword>
<gene>
    <name evidence="10" type="ORF">RFM42_03100</name>
</gene>
<organism evidence="10 11">
    <name type="scientific">Mesorhizobium vachelliae</name>
    <dbReference type="NCBI Taxonomy" id="3072309"/>
    <lineage>
        <taxon>Bacteria</taxon>
        <taxon>Pseudomonadati</taxon>
        <taxon>Pseudomonadota</taxon>
        <taxon>Alphaproteobacteria</taxon>
        <taxon>Hyphomicrobiales</taxon>
        <taxon>Phyllobacteriaceae</taxon>
        <taxon>Mesorhizobium</taxon>
    </lineage>
</organism>
<keyword evidence="5 8" id="KW-1133">Transmembrane helix</keyword>
<protein>
    <submittedName>
        <fullName evidence="10">Rhomboid family intramembrane serine protease</fullName>
        <ecNumber evidence="10">3.4.21.-</ecNumber>
    </submittedName>
</protein>
<evidence type="ECO:0000259" key="9">
    <source>
        <dbReference type="Pfam" id="PF01694"/>
    </source>
</evidence>
<comment type="caution">
    <text evidence="10">The sequence shown here is derived from an EMBL/GenBank/DDBJ whole genome shotgun (WGS) entry which is preliminary data.</text>
</comment>
<accession>A0ABU5A122</accession>
<keyword evidence="10" id="KW-0645">Protease</keyword>
<proteinExistence type="predicted"/>
<evidence type="ECO:0000256" key="5">
    <source>
        <dbReference type="ARBA" id="ARBA00022989"/>
    </source>
</evidence>
<dbReference type="InterPro" id="IPR022764">
    <property type="entry name" value="Peptidase_S54_rhomboid_dom"/>
</dbReference>
<feature type="transmembrane region" description="Helical" evidence="8">
    <location>
        <begin position="33"/>
        <end position="51"/>
    </location>
</feature>
<feature type="transmembrane region" description="Helical" evidence="8">
    <location>
        <begin position="86"/>
        <end position="107"/>
    </location>
</feature>
<dbReference type="Gene3D" id="1.20.1540.10">
    <property type="entry name" value="Rhomboid-like"/>
    <property type="match status" value="1"/>
</dbReference>
<feature type="region of interest" description="Disordered" evidence="7">
    <location>
        <begin position="1"/>
        <end position="24"/>
    </location>
</feature>
<feature type="domain" description="Peptidase S54 rhomboid" evidence="9">
    <location>
        <begin position="86"/>
        <end position="234"/>
    </location>
</feature>
<evidence type="ECO:0000256" key="4">
    <source>
        <dbReference type="ARBA" id="ARBA00022692"/>
    </source>
</evidence>
<dbReference type="RefSeq" id="WP_320245307.1">
    <property type="nucleotide sequence ID" value="NZ_JAVIIQ010000001.1"/>
</dbReference>
<dbReference type="Proteomes" id="UP001285154">
    <property type="component" value="Unassembled WGS sequence"/>
</dbReference>
<comment type="subcellular location">
    <subcellularLocation>
        <location evidence="1">Membrane</location>
        <topology evidence="1">Multi-pass membrane protein</topology>
    </subcellularLocation>
</comment>
<reference evidence="10 11" key="1">
    <citation type="submission" date="2023-08" db="EMBL/GenBank/DDBJ databases">
        <title>Implementing the SeqCode for naming new Mesorhizobium species isolated from Vachellia karroo root nodules.</title>
        <authorList>
            <person name="Van Lill M."/>
        </authorList>
    </citation>
    <scope>NUCLEOTIDE SEQUENCE [LARGE SCALE GENOMIC DNA]</scope>
    <source>
        <strain evidence="10 11">VK25D</strain>
    </source>
</reference>
<feature type="transmembrane region" description="Helical" evidence="8">
    <location>
        <begin position="119"/>
        <end position="139"/>
    </location>
</feature>
<name>A0ABU5A122_9HYPH</name>
<evidence type="ECO:0000256" key="7">
    <source>
        <dbReference type="SAM" id="MobiDB-lite"/>
    </source>
</evidence>
<dbReference type="Pfam" id="PF01694">
    <property type="entry name" value="Rhomboid"/>
    <property type="match status" value="1"/>
</dbReference>
<dbReference type="EC" id="3.4.21.-" evidence="10"/>
<dbReference type="EMBL" id="JAVIIQ010000001">
    <property type="protein sequence ID" value="MDX8529948.1"/>
    <property type="molecule type" value="Genomic_DNA"/>
</dbReference>
<dbReference type="SUPFAM" id="SSF144091">
    <property type="entry name" value="Rhomboid-like"/>
    <property type="match status" value="1"/>
</dbReference>
<feature type="transmembrane region" description="Helical" evidence="8">
    <location>
        <begin position="220"/>
        <end position="239"/>
    </location>
</feature>
<feature type="transmembrane region" description="Helical" evidence="8">
    <location>
        <begin position="145"/>
        <end position="166"/>
    </location>
</feature>
<dbReference type="GO" id="GO:0008233">
    <property type="term" value="F:peptidase activity"/>
    <property type="evidence" value="ECO:0007669"/>
    <property type="project" value="UniProtKB-KW"/>
</dbReference>
<dbReference type="GO" id="GO:0006508">
    <property type="term" value="P:proteolysis"/>
    <property type="evidence" value="ECO:0007669"/>
    <property type="project" value="UniProtKB-KW"/>
</dbReference>